<dbReference type="InterPro" id="IPR028992">
    <property type="entry name" value="Hedgehog/Intein_dom"/>
</dbReference>
<dbReference type="SUPFAM" id="SSF51294">
    <property type="entry name" value="Hedgehog/intein (Hint) domain"/>
    <property type="match status" value="1"/>
</dbReference>
<name>A0ABQ3CRJ2_9RHOB</name>
<dbReference type="Pfam" id="PF13403">
    <property type="entry name" value="Hint_2"/>
    <property type="match status" value="1"/>
</dbReference>
<accession>A0ABQ3CRJ2</accession>
<gene>
    <name evidence="2" type="ORF">GCM10008927_01190</name>
</gene>
<comment type="caution">
    <text evidence="2">The sequence shown here is derived from an EMBL/GenBank/DDBJ whole genome shotgun (WGS) entry which is preliminary data.</text>
</comment>
<dbReference type="InterPro" id="IPR036844">
    <property type="entry name" value="Hint_dom_sf"/>
</dbReference>
<feature type="domain" description="Hedgehog/Intein (Hint)" evidence="1">
    <location>
        <begin position="127"/>
        <end position="272"/>
    </location>
</feature>
<evidence type="ECO:0000259" key="1">
    <source>
        <dbReference type="Pfam" id="PF13403"/>
    </source>
</evidence>
<evidence type="ECO:0000313" key="2">
    <source>
        <dbReference type="EMBL" id="GHA40722.1"/>
    </source>
</evidence>
<dbReference type="RefSeq" id="WP_189638637.1">
    <property type="nucleotide sequence ID" value="NZ_BMZF01000001.1"/>
</dbReference>
<dbReference type="Proteomes" id="UP000634455">
    <property type="component" value="Unassembled WGS sequence"/>
</dbReference>
<reference evidence="3" key="1">
    <citation type="journal article" date="2019" name="Int. J. Syst. Evol. Microbiol.">
        <title>The Global Catalogue of Microorganisms (GCM) 10K type strain sequencing project: providing services to taxonomists for standard genome sequencing and annotation.</title>
        <authorList>
            <consortium name="The Broad Institute Genomics Platform"/>
            <consortium name="The Broad Institute Genome Sequencing Center for Infectious Disease"/>
            <person name="Wu L."/>
            <person name="Ma J."/>
        </authorList>
    </citation>
    <scope>NUCLEOTIDE SEQUENCE [LARGE SCALE GENOMIC DNA]</scope>
    <source>
        <strain evidence="3">KCTC 32465</strain>
    </source>
</reference>
<proteinExistence type="predicted"/>
<keyword evidence="3" id="KW-1185">Reference proteome</keyword>
<evidence type="ECO:0000313" key="3">
    <source>
        <dbReference type="Proteomes" id="UP000634455"/>
    </source>
</evidence>
<sequence length="322" mass="35639">MPDSTITLFDPFLGLVSGSGDATMLLTDSDDDMFDLPDQTGDNQAAYLDGLSVTVNDIEQAIGPQLVVAMVDGLQVELSLTPIRITVEDGFFDKSYVYFPGLPEGAEILIGLSLPLLFPLDGQIPLCLCSKTLLKTDRGLKPIGEICVGDMVATLDNGHQAVRWVGKQCVDFMNNPEMQNHTPILIQKNAFGENRPFQELILSPQHAVMLDGWEPLVFTGQDEVFASAKSLVNETSVCNLPDCTEIEYCHILFDQHHVIWAQGLTVESLFLGDLAKDHILHQKRAELLSVFPDLDALRKNFKQRARSKVKPYEVAAMYEICV</sequence>
<organism evidence="2 3">
    <name type="scientific">Paramylibacter ulvae</name>
    <dbReference type="NCBI Taxonomy" id="1651968"/>
    <lineage>
        <taxon>Bacteria</taxon>
        <taxon>Pseudomonadati</taxon>
        <taxon>Pseudomonadota</taxon>
        <taxon>Alphaproteobacteria</taxon>
        <taxon>Rhodobacterales</taxon>
        <taxon>Paracoccaceae</taxon>
        <taxon>Paramylibacter</taxon>
    </lineage>
</organism>
<dbReference type="EMBL" id="BMZF01000001">
    <property type="protein sequence ID" value="GHA40722.1"/>
    <property type="molecule type" value="Genomic_DNA"/>
</dbReference>
<protein>
    <recommendedName>
        <fullName evidence="1">Hedgehog/Intein (Hint) domain-containing protein</fullName>
    </recommendedName>
</protein>